<dbReference type="Proteomes" id="UP001190700">
    <property type="component" value="Unassembled WGS sequence"/>
</dbReference>
<accession>A0AAE0BF43</accession>
<evidence type="ECO:0000313" key="2">
    <source>
        <dbReference type="EMBL" id="KAK3234499.1"/>
    </source>
</evidence>
<protein>
    <submittedName>
        <fullName evidence="2">Uncharacterized protein</fullName>
    </submittedName>
</protein>
<proteinExistence type="predicted"/>
<dbReference type="AlphaFoldDB" id="A0AAE0BF43"/>
<keyword evidence="3" id="KW-1185">Reference proteome</keyword>
<organism evidence="2 3">
    <name type="scientific">Cymbomonas tetramitiformis</name>
    <dbReference type="NCBI Taxonomy" id="36881"/>
    <lineage>
        <taxon>Eukaryota</taxon>
        <taxon>Viridiplantae</taxon>
        <taxon>Chlorophyta</taxon>
        <taxon>Pyramimonadophyceae</taxon>
        <taxon>Pyramimonadales</taxon>
        <taxon>Pyramimonadaceae</taxon>
        <taxon>Cymbomonas</taxon>
    </lineage>
</organism>
<dbReference type="EMBL" id="LGRX02035485">
    <property type="protein sequence ID" value="KAK3234499.1"/>
    <property type="molecule type" value="Genomic_DNA"/>
</dbReference>
<reference evidence="2 3" key="1">
    <citation type="journal article" date="2015" name="Genome Biol. Evol.">
        <title>Comparative Genomics of a Bacterivorous Green Alga Reveals Evolutionary Causalities and Consequences of Phago-Mixotrophic Mode of Nutrition.</title>
        <authorList>
            <person name="Burns J.A."/>
            <person name="Paasch A."/>
            <person name="Narechania A."/>
            <person name="Kim E."/>
        </authorList>
    </citation>
    <scope>NUCLEOTIDE SEQUENCE [LARGE SCALE GENOMIC DNA]</scope>
    <source>
        <strain evidence="2 3">PLY_AMNH</strain>
    </source>
</reference>
<sequence length="179" mass="19603">MARISGGCGNAPTWRSRLTPPGGQTRARRCSESAHWCTTTAMALTLEMGENHQARKRSLSIHWWGLEQLRKLLELWTRCRDEAWQRVTPGRVPPIGVLGSYWRLLGERASCQDRAKTWPTSGFSCTGQCEASLPRGSALLSTQDQEGCSDLRQSRGHDAGEGVLPPGVVTAVLGNPGLH</sequence>
<gene>
    <name evidence="2" type="ORF">CYMTET_55255</name>
</gene>
<evidence type="ECO:0000256" key="1">
    <source>
        <dbReference type="SAM" id="MobiDB-lite"/>
    </source>
</evidence>
<feature type="region of interest" description="Disordered" evidence="1">
    <location>
        <begin position="1"/>
        <end position="27"/>
    </location>
</feature>
<comment type="caution">
    <text evidence="2">The sequence shown here is derived from an EMBL/GenBank/DDBJ whole genome shotgun (WGS) entry which is preliminary data.</text>
</comment>
<name>A0AAE0BF43_9CHLO</name>
<evidence type="ECO:0000313" key="3">
    <source>
        <dbReference type="Proteomes" id="UP001190700"/>
    </source>
</evidence>